<keyword evidence="2" id="KW-1185">Reference proteome</keyword>
<protein>
    <submittedName>
        <fullName evidence="1">Uncharacterized protein</fullName>
    </submittedName>
</protein>
<proteinExistence type="predicted"/>
<dbReference type="AlphaFoldDB" id="A0A318KPV2"/>
<dbReference type="Proteomes" id="UP000247569">
    <property type="component" value="Unassembled WGS sequence"/>
</dbReference>
<evidence type="ECO:0000313" key="1">
    <source>
        <dbReference type="EMBL" id="PXX71690.1"/>
    </source>
</evidence>
<sequence>MPMIGQALYTWSTETLSGTTGFGFVSASPSLAPRIPWLHSISKTLTRYEPLAAGARSDPLGFDAVLPVRSVVDDTAVVAFKAYQGDDKFHRPGRYSVQFFVAESAALPLSTVFRLRAALVLQPSTLRLDESPSLDDLDIESPGLLDAYDASGERAAQLIAALRSTNWTHLDVGAAELPAVVDAMSVLHPAWDACATLQLLSVRPSLLWRLALRAPVAVGDHRTAANRVLALESGDEKWKTLRSSLANATTADQLTLSWDLLQRKDDTVIPAVSASAGTNSITDAVREYVGGNGARLKRLMDAQPEGGSGLQEVVLADLVKHGWRMVVRDMESETISVALLRVYEGAWGSRNKMLADILPASAGEIAALAHRELTPKLFRTIVARNGAPELDQTVALYFPSVRDGMWGVVHTLWSNPETREGLVATFRLSGVAEGSLIAALLALPKQSIPFPFVFGELLPALFSSAGGLRVVADNFTEFKEWANVPDYYWQMFRFDRSVIRFWRRGRR</sequence>
<dbReference type="RefSeq" id="WP_110293362.1">
    <property type="nucleotide sequence ID" value="NZ_QJKF01000001.1"/>
</dbReference>
<gene>
    <name evidence="1" type="ORF">DFR70_1011124</name>
</gene>
<evidence type="ECO:0000313" key="2">
    <source>
        <dbReference type="Proteomes" id="UP000247569"/>
    </source>
</evidence>
<accession>A0A318KPV2</accession>
<dbReference type="EMBL" id="QJKF01000001">
    <property type="protein sequence ID" value="PXX71690.1"/>
    <property type="molecule type" value="Genomic_DNA"/>
</dbReference>
<name>A0A318KPV2_9NOCA</name>
<reference evidence="1 2" key="1">
    <citation type="submission" date="2018-05" db="EMBL/GenBank/DDBJ databases">
        <title>Genomic Encyclopedia of Type Strains, Phase IV (KMG-IV): sequencing the most valuable type-strain genomes for metagenomic binning, comparative biology and taxonomic classification.</title>
        <authorList>
            <person name="Goeker M."/>
        </authorList>
    </citation>
    <scope>NUCLEOTIDE SEQUENCE [LARGE SCALE GENOMIC DNA]</scope>
    <source>
        <strain evidence="1 2">DSM 44704</strain>
    </source>
</reference>
<comment type="caution">
    <text evidence="1">The sequence shown here is derived from an EMBL/GenBank/DDBJ whole genome shotgun (WGS) entry which is preliminary data.</text>
</comment>
<organism evidence="1 2">
    <name type="scientific">Nocardia tenerifensis</name>
    <dbReference type="NCBI Taxonomy" id="228006"/>
    <lineage>
        <taxon>Bacteria</taxon>
        <taxon>Bacillati</taxon>
        <taxon>Actinomycetota</taxon>
        <taxon>Actinomycetes</taxon>
        <taxon>Mycobacteriales</taxon>
        <taxon>Nocardiaceae</taxon>
        <taxon>Nocardia</taxon>
    </lineage>
</organism>